<reference evidence="2 3" key="1">
    <citation type="submission" date="2015-05" db="EMBL/GenBank/DDBJ databases">
        <title>Distinctive expansion of gene families associated with plant cell wall degradation and secondary metabolism in the genomes of grapevine trunk pathogens.</title>
        <authorList>
            <person name="Lawrence D.P."/>
            <person name="Travadon R."/>
            <person name="Rolshausen P.E."/>
            <person name="Baumgartner K."/>
        </authorList>
    </citation>
    <scope>NUCLEOTIDE SEQUENCE [LARGE SCALE GENOMIC DNA]</scope>
    <source>
        <strain evidence="2">UCRPC4</strain>
    </source>
</reference>
<proteinExistence type="predicted"/>
<feature type="compositionally biased region" description="Basic and acidic residues" evidence="1">
    <location>
        <begin position="1"/>
        <end position="13"/>
    </location>
</feature>
<reference evidence="2 3" key="2">
    <citation type="submission" date="2015-05" db="EMBL/GenBank/DDBJ databases">
        <authorList>
            <person name="Morales-Cruz A."/>
            <person name="Amrine K.C."/>
            <person name="Cantu D."/>
        </authorList>
    </citation>
    <scope>NUCLEOTIDE SEQUENCE [LARGE SCALE GENOMIC DNA]</scope>
    <source>
        <strain evidence="2">UCRPC4</strain>
    </source>
</reference>
<name>A0A0G2EIE5_PHACM</name>
<feature type="compositionally biased region" description="Basic and acidic residues" evidence="1">
    <location>
        <begin position="259"/>
        <end position="277"/>
    </location>
</feature>
<organism evidence="2 3">
    <name type="scientific">Phaeomoniella chlamydospora</name>
    <name type="common">Phaeoacremonium chlamydosporum</name>
    <dbReference type="NCBI Taxonomy" id="158046"/>
    <lineage>
        <taxon>Eukaryota</taxon>
        <taxon>Fungi</taxon>
        <taxon>Dikarya</taxon>
        <taxon>Ascomycota</taxon>
        <taxon>Pezizomycotina</taxon>
        <taxon>Eurotiomycetes</taxon>
        <taxon>Chaetothyriomycetidae</taxon>
        <taxon>Phaeomoniellales</taxon>
        <taxon>Phaeomoniellaceae</taxon>
        <taxon>Phaeomoniella</taxon>
    </lineage>
</organism>
<evidence type="ECO:0000313" key="2">
    <source>
        <dbReference type="EMBL" id="KKY21986.1"/>
    </source>
</evidence>
<dbReference type="OrthoDB" id="5350396at2759"/>
<feature type="compositionally biased region" description="Low complexity" evidence="1">
    <location>
        <begin position="137"/>
        <end position="152"/>
    </location>
</feature>
<dbReference type="EMBL" id="LCWF01000080">
    <property type="protein sequence ID" value="KKY21986.1"/>
    <property type="molecule type" value="Genomic_DNA"/>
</dbReference>
<keyword evidence="3" id="KW-1185">Reference proteome</keyword>
<sequence length="751" mass="83968">MAAKDGKHQDISHFSKPYARTTVPAKRPSPSPQPSTRQLKRYSPSPDDDSDCIIVGVAKTPKKNKRKEDLKTPGTTRRFKDVGSVLDKSPIPFKSRTTLPVGSPRPRSDRKQLRTSSKSPHREATPSSSRPVTFDFSSISAVQSSKTSSSQSAPEHSKKVVKDGHVIAIRDSDAGDTDSDTSLEDLDDILDFKKHDTPSSSSSPPDVDPTHEAIRPIRQPRLLDRRPILSATLLNSTNTHTPKHTFTLDNILARHFGDRSTEETVAKTRKNYGEQRPRRSSGSGNDTEKDLLASIACDDDEHTRARGTTRLMDAVERTEAISGERSWSFFKTGVPNLENDTKFDFPVSGLGSDSWEKSVMGEERFRERAFLSGYVAERWASHGIDQPSLSWLLSSIIAEKRIDLRGAYAATLKQIRQKDMGKKLINVDMINELFRKLGARPETLDAKEPTQPIKRPKITSIGRYDLLVQVVECLSAIVDCLSEETIQQFASILVRLMLDQHMMRIFSVSSAVEQALCVVFDVSEVATCNRLNEFLHASITTYLTSQPLQEQLLSHINPASIPLADLRIRLAESFLLSSPPTTTIASPPASPLTLELLNTHLNGPLYTSLLQSNLTQQSKYPFHQLLVQLTFISDLLTPTFDLDLRLNSPADFNAQVDNLNAKLLALFNVISDNGASHLIRTEVKEELEVLMCRLDVEIRIGGRKRKKGLWIDGHLTRNEVEKEKGRGFMMKFLRKQNEKNAEEKSSEEGNE</sequence>
<protein>
    <submittedName>
        <fullName evidence="2">Uncharacterized protein</fullName>
    </submittedName>
</protein>
<evidence type="ECO:0000256" key="1">
    <source>
        <dbReference type="SAM" id="MobiDB-lite"/>
    </source>
</evidence>
<evidence type="ECO:0000313" key="3">
    <source>
        <dbReference type="Proteomes" id="UP000053317"/>
    </source>
</evidence>
<dbReference type="AlphaFoldDB" id="A0A0G2EIE5"/>
<feature type="region of interest" description="Disordered" evidence="1">
    <location>
        <begin position="259"/>
        <end position="288"/>
    </location>
</feature>
<gene>
    <name evidence="2" type="ORF">UCRPC4_g03402</name>
</gene>
<feature type="compositionally biased region" description="Basic and acidic residues" evidence="1">
    <location>
        <begin position="208"/>
        <end position="220"/>
    </location>
</feature>
<feature type="compositionally biased region" description="Basic and acidic residues" evidence="1">
    <location>
        <begin position="155"/>
        <end position="164"/>
    </location>
</feature>
<dbReference type="Proteomes" id="UP000053317">
    <property type="component" value="Unassembled WGS sequence"/>
</dbReference>
<accession>A0A0G2EIE5</accession>
<feature type="region of interest" description="Disordered" evidence="1">
    <location>
        <begin position="1"/>
        <end position="164"/>
    </location>
</feature>
<feature type="region of interest" description="Disordered" evidence="1">
    <location>
        <begin position="192"/>
        <end position="220"/>
    </location>
</feature>
<comment type="caution">
    <text evidence="2">The sequence shown here is derived from an EMBL/GenBank/DDBJ whole genome shotgun (WGS) entry which is preliminary data.</text>
</comment>